<dbReference type="AlphaFoldDB" id="A0A9P1DRQ1"/>
<evidence type="ECO:0000313" key="3">
    <source>
        <dbReference type="Proteomes" id="UP001152797"/>
    </source>
</evidence>
<accession>A0A9P1DRQ1</accession>
<dbReference type="EMBL" id="CAMXCT030005903">
    <property type="protein sequence ID" value="CAL4800875.1"/>
    <property type="molecule type" value="Genomic_DNA"/>
</dbReference>
<comment type="caution">
    <text evidence="1">The sequence shown here is derived from an EMBL/GenBank/DDBJ whole genome shotgun (WGS) entry which is preliminary data.</text>
</comment>
<reference evidence="2 3" key="2">
    <citation type="submission" date="2024-05" db="EMBL/GenBank/DDBJ databases">
        <authorList>
            <person name="Chen Y."/>
            <person name="Shah S."/>
            <person name="Dougan E. K."/>
            <person name="Thang M."/>
            <person name="Chan C."/>
        </authorList>
    </citation>
    <scope>NUCLEOTIDE SEQUENCE [LARGE SCALE GENOMIC DNA]</scope>
</reference>
<evidence type="ECO:0000313" key="2">
    <source>
        <dbReference type="EMBL" id="CAL4800875.1"/>
    </source>
</evidence>
<name>A0A9P1DRQ1_9DINO</name>
<dbReference type="Proteomes" id="UP001152797">
    <property type="component" value="Unassembled WGS sequence"/>
</dbReference>
<keyword evidence="3" id="KW-1185">Reference proteome</keyword>
<dbReference type="EMBL" id="CAMXCT010005903">
    <property type="protein sequence ID" value="CAI4013563.1"/>
    <property type="molecule type" value="Genomic_DNA"/>
</dbReference>
<proteinExistence type="predicted"/>
<protein>
    <submittedName>
        <fullName evidence="1">Uncharacterized protein</fullName>
    </submittedName>
</protein>
<reference evidence="1" key="1">
    <citation type="submission" date="2022-10" db="EMBL/GenBank/DDBJ databases">
        <authorList>
            <person name="Chen Y."/>
            <person name="Dougan E. K."/>
            <person name="Chan C."/>
            <person name="Rhodes N."/>
            <person name="Thang M."/>
        </authorList>
    </citation>
    <scope>NUCLEOTIDE SEQUENCE</scope>
</reference>
<evidence type="ECO:0000313" key="1">
    <source>
        <dbReference type="EMBL" id="CAI4013563.1"/>
    </source>
</evidence>
<feature type="non-terminal residue" evidence="1">
    <location>
        <position position="110"/>
    </location>
</feature>
<sequence length="110" mass="12485">MPIPERLDLDALMYRLLIFQCPKVLAACILCVLWSSNLSMDETYDVLEFYAGRGNLSRCMKLSGRRTGSLDLLYGKKALPESGFDLGYAQLGQVYNYVRRGKNLVIPAEW</sequence>
<organism evidence="1">
    <name type="scientific">Cladocopium goreaui</name>
    <dbReference type="NCBI Taxonomy" id="2562237"/>
    <lineage>
        <taxon>Eukaryota</taxon>
        <taxon>Sar</taxon>
        <taxon>Alveolata</taxon>
        <taxon>Dinophyceae</taxon>
        <taxon>Suessiales</taxon>
        <taxon>Symbiodiniaceae</taxon>
        <taxon>Cladocopium</taxon>
    </lineage>
</organism>
<dbReference type="EMBL" id="CAMXCT020005903">
    <property type="protein sequence ID" value="CAL1166938.1"/>
    <property type="molecule type" value="Genomic_DNA"/>
</dbReference>
<gene>
    <name evidence="1" type="ORF">C1SCF055_LOCUS38522</name>
</gene>